<accession>A0A4Q1DCB3</accession>
<keyword evidence="3" id="KW-1003">Cell membrane</keyword>
<comment type="similarity">
    <text evidence="2">Belongs to the UPF0719 family.</text>
</comment>
<keyword evidence="6 7" id="KW-0472">Membrane</keyword>
<evidence type="ECO:0000256" key="2">
    <source>
        <dbReference type="ARBA" id="ARBA00005779"/>
    </source>
</evidence>
<evidence type="ECO:0000256" key="7">
    <source>
        <dbReference type="SAM" id="Phobius"/>
    </source>
</evidence>
<proteinExistence type="inferred from homology"/>
<keyword evidence="9" id="KW-1185">Reference proteome</keyword>
<evidence type="ECO:0000256" key="5">
    <source>
        <dbReference type="ARBA" id="ARBA00022989"/>
    </source>
</evidence>
<comment type="subcellular location">
    <subcellularLocation>
        <location evidence="1">Cell membrane</location>
        <topology evidence="1">Multi-pass membrane protein</topology>
    </subcellularLocation>
</comment>
<keyword evidence="4 7" id="KW-0812">Transmembrane</keyword>
<gene>
    <name evidence="8" type="ORF">ESB13_09935</name>
</gene>
<comment type="caution">
    <text evidence="8">The sequence shown here is derived from an EMBL/GenBank/DDBJ whole genome shotgun (WGS) entry which is preliminary data.</text>
</comment>
<name>A0A4Q1DCB3_9BACT</name>
<dbReference type="AlphaFoldDB" id="A0A4Q1DCB3"/>
<organism evidence="8 9">
    <name type="scientific">Filimonas effusa</name>
    <dbReference type="NCBI Taxonomy" id="2508721"/>
    <lineage>
        <taxon>Bacteria</taxon>
        <taxon>Pseudomonadati</taxon>
        <taxon>Bacteroidota</taxon>
        <taxon>Chitinophagia</taxon>
        <taxon>Chitinophagales</taxon>
        <taxon>Chitinophagaceae</taxon>
        <taxon>Filimonas</taxon>
    </lineage>
</organism>
<protein>
    <submittedName>
        <fullName evidence="8">DUF350 domain-containing protein</fullName>
    </submittedName>
</protein>
<evidence type="ECO:0000256" key="6">
    <source>
        <dbReference type="ARBA" id="ARBA00023136"/>
    </source>
</evidence>
<feature type="transmembrane region" description="Helical" evidence="7">
    <location>
        <begin position="6"/>
        <end position="26"/>
    </location>
</feature>
<dbReference type="EMBL" id="SDHZ01000001">
    <property type="protein sequence ID" value="RXK87082.1"/>
    <property type="molecule type" value="Genomic_DNA"/>
</dbReference>
<dbReference type="Pfam" id="PF03994">
    <property type="entry name" value="DUF350"/>
    <property type="match status" value="1"/>
</dbReference>
<sequence>MYNYIVSSVVYSFIGIAILFIAFAIAEVLTPRHNLRKEILENKNMALAVLAGFFMLSIAIIIASAIHG</sequence>
<evidence type="ECO:0000313" key="8">
    <source>
        <dbReference type="EMBL" id="RXK87082.1"/>
    </source>
</evidence>
<dbReference type="OrthoDB" id="200249at2"/>
<dbReference type="InterPro" id="IPR007140">
    <property type="entry name" value="DUF350"/>
</dbReference>
<dbReference type="RefSeq" id="WP_129002832.1">
    <property type="nucleotide sequence ID" value="NZ_SDHZ01000001.1"/>
</dbReference>
<feature type="transmembrane region" description="Helical" evidence="7">
    <location>
        <begin position="47"/>
        <end position="66"/>
    </location>
</feature>
<keyword evidence="5 7" id="KW-1133">Transmembrane helix</keyword>
<evidence type="ECO:0000256" key="1">
    <source>
        <dbReference type="ARBA" id="ARBA00004651"/>
    </source>
</evidence>
<dbReference type="Proteomes" id="UP000290545">
    <property type="component" value="Unassembled WGS sequence"/>
</dbReference>
<evidence type="ECO:0000256" key="4">
    <source>
        <dbReference type="ARBA" id="ARBA00022692"/>
    </source>
</evidence>
<reference evidence="8 9" key="1">
    <citation type="submission" date="2019-01" db="EMBL/GenBank/DDBJ databases">
        <title>Filimonas sp. strain TTM-71.</title>
        <authorList>
            <person name="Chen W.-M."/>
        </authorList>
    </citation>
    <scope>NUCLEOTIDE SEQUENCE [LARGE SCALE GENOMIC DNA]</scope>
    <source>
        <strain evidence="8 9">TTM-71</strain>
    </source>
</reference>
<dbReference type="GO" id="GO:0005886">
    <property type="term" value="C:plasma membrane"/>
    <property type="evidence" value="ECO:0007669"/>
    <property type="project" value="UniProtKB-SubCell"/>
</dbReference>
<evidence type="ECO:0000256" key="3">
    <source>
        <dbReference type="ARBA" id="ARBA00022475"/>
    </source>
</evidence>
<evidence type="ECO:0000313" key="9">
    <source>
        <dbReference type="Proteomes" id="UP000290545"/>
    </source>
</evidence>